<keyword evidence="2" id="KW-1133">Transmembrane helix</keyword>
<feature type="transmembrane region" description="Helical" evidence="2">
    <location>
        <begin position="188"/>
        <end position="205"/>
    </location>
</feature>
<evidence type="ECO:0000313" key="3">
    <source>
        <dbReference type="EMBL" id="SVA19268.1"/>
    </source>
</evidence>
<name>A0A381TUW5_9ZZZZ</name>
<protein>
    <submittedName>
        <fullName evidence="3">Uncharacterized protein</fullName>
    </submittedName>
</protein>
<dbReference type="SUPFAM" id="SSF81901">
    <property type="entry name" value="HCP-like"/>
    <property type="match status" value="1"/>
</dbReference>
<dbReference type="Gene3D" id="1.25.40.10">
    <property type="entry name" value="Tetratricopeptide repeat domain"/>
    <property type="match status" value="1"/>
</dbReference>
<organism evidence="3">
    <name type="scientific">marine metagenome</name>
    <dbReference type="NCBI Taxonomy" id="408172"/>
    <lineage>
        <taxon>unclassified sequences</taxon>
        <taxon>metagenomes</taxon>
        <taxon>ecological metagenomes</taxon>
    </lineage>
</organism>
<feature type="transmembrane region" description="Helical" evidence="2">
    <location>
        <begin position="139"/>
        <end position="157"/>
    </location>
</feature>
<keyword evidence="2" id="KW-0472">Membrane</keyword>
<dbReference type="AlphaFoldDB" id="A0A381TUW5"/>
<dbReference type="EMBL" id="UINC01005128">
    <property type="protein sequence ID" value="SVA19268.1"/>
    <property type="molecule type" value="Genomic_DNA"/>
</dbReference>
<feature type="region of interest" description="Disordered" evidence="1">
    <location>
        <begin position="13"/>
        <end position="42"/>
    </location>
</feature>
<feature type="transmembrane region" description="Helical" evidence="2">
    <location>
        <begin position="47"/>
        <end position="67"/>
    </location>
</feature>
<dbReference type="InterPro" id="IPR011990">
    <property type="entry name" value="TPR-like_helical_dom_sf"/>
</dbReference>
<feature type="transmembrane region" description="Helical" evidence="2">
    <location>
        <begin position="255"/>
        <end position="286"/>
    </location>
</feature>
<accession>A0A381TUW5</accession>
<feature type="transmembrane region" description="Helical" evidence="2">
    <location>
        <begin position="73"/>
        <end position="95"/>
    </location>
</feature>
<feature type="transmembrane region" description="Helical" evidence="2">
    <location>
        <begin position="115"/>
        <end position="133"/>
    </location>
</feature>
<evidence type="ECO:0000256" key="2">
    <source>
        <dbReference type="SAM" id="Phobius"/>
    </source>
</evidence>
<reference evidence="3" key="1">
    <citation type="submission" date="2018-05" db="EMBL/GenBank/DDBJ databases">
        <authorList>
            <person name="Lanie J.A."/>
            <person name="Ng W.-L."/>
            <person name="Kazmierczak K.M."/>
            <person name="Andrzejewski T.M."/>
            <person name="Davidsen T.M."/>
            <person name="Wayne K.J."/>
            <person name="Tettelin H."/>
            <person name="Glass J.I."/>
            <person name="Rusch D."/>
            <person name="Podicherti R."/>
            <person name="Tsui H.-C.T."/>
            <person name="Winkler M.E."/>
        </authorList>
    </citation>
    <scope>NUCLEOTIDE SEQUENCE</scope>
</reference>
<proteinExistence type="predicted"/>
<feature type="transmembrane region" description="Helical" evidence="2">
    <location>
        <begin position="164"/>
        <end position="182"/>
    </location>
</feature>
<feature type="non-terminal residue" evidence="3">
    <location>
        <position position="1"/>
    </location>
</feature>
<evidence type="ECO:0000256" key="1">
    <source>
        <dbReference type="SAM" id="MobiDB-lite"/>
    </source>
</evidence>
<keyword evidence="2" id="KW-0812">Transmembrane</keyword>
<sequence>VPLARNGPVRYKQTEGSAQVMAAARRRRPRQDRLPPSPQRAPAAPGLRVFSIPLALTAALLLVSLVARVQESAILTGSFWAAAAGLLLWQTGLVLRLRTRRANRAFHVVLRPQHYLQATLHISVFAYWGYFWGPVYDHVWLLVGQLLFAYAFDMLLSWSRRERYGLGFGPFPIIFSTNLFLWFRDDWFYLQFLMIAVGFLGKEFVRWRREGRLTHIFNPSAFSLGLFSLILIATGTSDLTWGQDIASTLTLAPQIYLFLFLIGLVAMYAFSITLVAGSAAIVLFGLSALYSTLTGVPYFIDSEIPSAVFLGLHLLVTDPSTSPRTPVGKTLFGAGYGLGVFGLYSLLGAIGVPTFYDKLLCVPLLNLSVPWIDRLARTIKDRNLLARWTPDWTPTRANVVHMTVWGLFFGVMAGIGSTDSRHRGDAVPFWQQVCAEDRPQACSRLIQLETNYCNDNAGWACNELGGHYTAGVITPADQSLALTYFAQACELRFQAGCVNLLDPTPLSRAAPRPLDLRLLLREAGPNLLDMPEAELFDRACAHGWSFACRP</sequence>
<gene>
    <name evidence="3" type="ORF">METZ01_LOCUS72122</name>
</gene>
<feature type="transmembrane region" description="Helical" evidence="2">
    <location>
        <begin position="217"/>
        <end position="235"/>
    </location>
</feature>
<feature type="transmembrane region" description="Helical" evidence="2">
    <location>
        <begin position="336"/>
        <end position="356"/>
    </location>
</feature>